<comment type="caution">
    <text evidence="7">The sequence shown here is derived from an EMBL/GenBank/DDBJ whole genome shotgun (WGS) entry which is preliminary data.</text>
</comment>
<organism evidence="7 8">
    <name type="scientific">Rhodohalobacter mucosus</name>
    <dbReference type="NCBI Taxonomy" id="2079485"/>
    <lineage>
        <taxon>Bacteria</taxon>
        <taxon>Pseudomonadati</taxon>
        <taxon>Balneolota</taxon>
        <taxon>Balneolia</taxon>
        <taxon>Balneolales</taxon>
        <taxon>Balneolaceae</taxon>
        <taxon>Rhodohalobacter</taxon>
    </lineage>
</organism>
<keyword evidence="8" id="KW-1185">Reference proteome</keyword>
<evidence type="ECO:0000256" key="4">
    <source>
        <dbReference type="ARBA" id="ARBA00022912"/>
    </source>
</evidence>
<dbReference type="Gene3D" id="3.40.50.2300">
    <property type="match status" value="1"/>
</dbReference>
<dbReference type="PRINTS" id="PR00719">
    <property type="entry name" value="LMWPTPASE"/>
</dbReference>
<keyword evidence="4" id="KW-0904">Protein phosphatase</keyword>
<dbReference type="InterPro" id="IPR017867">
    <property type="entry name" value="Tyr_phospatase_low_mol_wt"/>
</dbReference>
<name>A0A316TX86_9BACT</name>
<dbReference type="PANTHER" id="PTHR11717:SF7">
    <property type="entry name" value="LOW MOLECULAR WEIGHT PHOSPHOTYROSINE PROTEIN PHOSPHATASE"/>
    <property type="match status" value="1"/>
</dbReference>
<dbReference type="Proteomes" id="UP000245533">
    <property type="component" value="Unassembled WGS sequence"/>
</dbReference>
<reference evidence="7 8" key="1">
    <citation type="submission" date="2018-05" db="EMBL/GenBank/DDBJ databases">
        <title>Rhodohalobacter halophilus gen. nov., sp. nov., a moderately halophilic member of the family Balneolaceae.</title>
        <authorList>
            <person name="Liu Z.-W."/>
        </authorList>
    </citation>
    <scope>NUCLEOTIDE SEQUENCE [LARGE SCALE GENOMIC DNA]</scope>
    <source>
        <strain evidence="7 8">8A47</strain>
    </source>
</reference>
<dbReference type="CDD" id="cd16343">
    <property type="entry name" value="LMWPTP"/>
    <property type="match status" value="1"/>
</dbReference>
<feature type="active site" evidence="5">
    <location>
        <position position="19"/>
    </location>
</feature>
<dbReference type="EC" id="3.1.3.48" evidence="2"/>
<feature type="active site" description="Proton donor" evidence="5">
    <location>
        <position position="136"/>
    </location>
</feature>
<evidence type="ECO:0000256" key="5">
    <source>
        <dbReference type="PIRSR" id="PIRSR617867-1"/>
    </source>
</evidence>
<gene>
    <name evidence="7" type="ORF">DDZ15_02320</name>
</gene>
<keyword evidence="3" id="KW-0378">Hydrolase</keyword>
<dbReference type="FunFam" id="3.40.50.2300:FF:000113">
    <property type="entry name" value="Low molecular weight protein-tyrosine-phosphatase"/>
    <property type="match status" value="1"/>
</dbReference>
<dbReference type="InterPro" id="IPR036196">
    <property type="entry name" value="Ptyr_pPase_sf"/>
</dbReference>
<dbReference type="GO" id="GO:0004725">
    <property type="term" value="F:protein tyrosine phosphatase activity"/>
    <property type="evidence" value="ECO:0007669"/>
    <property type="project" value="UniProtKB-EC"/>
</dbReference>
<evidence type="ECO:0000259" key="6">
    <source>
        <dbReference type="SMART" id="SM00226"/>
    </source>
</evidence>
<dbReference type="AlphaFoldDB" id="A0A316TX86"/>
<evidence type="ECO:0000256" key="3">
    <source>
        <dbReference type="ARBA" id="ARBA00022801"/>
    </source>
</evidence>
<dbReference type="SUPFAM" id="SSF52788">
    <property type="entry name" value="Phosphotyrosine protein phosphatases I"/>
    <property type="match status" value="1"/>
</dbReference>
<dbReference type="EMBL" id="QGGB01000002">
    <property type="protein sequence ID" value="PWN07865.1"/>
    <property type="molecule type" value="Genomic_DNA"/>
</dbReference>
<dbReference type="OrthoDB" id="9784339at2"/>
<dbReference type="RefSeq" id="WP_109644426.1">
    <property type="nucleotide sequence ID" value="NZ_QGGB01000002.1"/>
</dbReference>
<evidence type="ECO:0000313" key="7">
    <source>
        <dbReference type="EMBL" id="PWN07865.1"/>
    </source>
</evidence>
<sequence length="168" mass="19326">MTENTPITKENPFKIVFVCLGNICRSPTAEGIFQHLVNERGLESYFYIDSAGTSAYHIGEPANSKSRQVAERHGVKLQSRARKFEPEDLEEFDLILAMDRENYDNLKQLDQDDKYGDKILLMRDFDPQPGNGEVPDPYFGGMDGFQNVFEILRRSSKELLDELEERVE</sequence>
<dbReference type="PANTHER" id="PTHR11717">
    <property type="entry name" value="LOW MOLECULAR WEIGHT PROTEIN TYROSINE PHOSPHATASE"/>
    <property type="match status" value="1"/>
</dbReference>
<feature type="active site" evidence="5">
    <location>
        <position position="25"/>
    </location>
</feature>
<evidence type="ECO:0000256" key="1">
    <source>
        <dbReference type="ARBA" id="ARBA00011063"/>
    </source>
</evidence>
<dbReference type="InterPro" id="IPR050438">
    <property type="entry name" value="LMW_PTPase"/>
</dbReference>
<dbReference type="SMART" id="SM00226">
    <property type="entry name" value="LMWPc"/>
    <property type="match status" value="1"/>
</dbReference>
<comment type="similarity">
    <text evidence="1">Belongs to the low molecular weight phosphotyrosine protein phosphatase family.</text>
</comment>
<feature type="domain" description="Phosphotyrosine protein phosphatase I" evidence="6">
    <location>
        <begin position="13"/>
        <end position="162"/>
    </location>
</feature>
<evidence type="ECO:0000313" key="8">
    <source>
        <dbReference type="Proteomes" id="UP000245533"/>
    </source>
</evidence>
<dbReference type="Pfam" id="PF01451">
    <property type="entry name" value="LMWPc"/>
    <property type="match status" value="1"/>
</dbReference>
<accession>A0A316TX86</accession>
<dbReference type="InterPro" id="IPR023485">
    <property type="entry name" value="Ptyr_pPase"/>
</dbReference>
<protein>
    <recommendedName>
        <fullName evidence="2">protein-tyrosine-phosphatase</fullName>
        <ecNumber evidence="2">3.1.3.48</ecNumber>
    </recommendedName>
</protein>
<evidence type="ECO:0000256" key="2">
    <source>
        <dbReference type="ARBA" id="ARBA00013064"/>
    </source>
</evidence>
<proteinExistence type="inferred from homology"/>